<dbReference type="PANTHER" id="PTHR38030:SF2">
    <property type="entry name" value="PROTOPORPHYRINOGEN IX DEHYDROGENASE [QUINONE]"/>
    <property type="match status" value="1"/>
</dbReference>
<dbReference type="EMBL" id="MU004187">
    <property type="protein sequence ID" value="KAF2496791.1"/>
    <property type="molecule type" value="Genomic_DNA"/>
</dbReference>
<dbReference type="Pfam" id="PF12724">
    <property type="entry name" value="Flavodoxin_5"/>
    <property type="match status" value="1"/>
</dbReference>
<evidence type="ECO:0000256" key="1">
    <source>
        <dbReference type="SAM" id="Phobius"/>
    </source>
</evidence>
<evidence type="ECO:0000259" key="2">
    <source>
        <dbReference type="Pfam" id="PF12724"/>
    </source>
</evidence>
<dbReference type="SUPFAM" id="SSF52218">
    <property type="entry name" value="Flavoproteins"/>
    <property type="match status" value="1"/>
</dbReference>
<dbReference type="InterPro" id="IPR026816">
    <property type="entry name" value="Flavodoxin_dom"/>
</dbReference>
<dbReference type="OrthoDB" id="3505753at2759"/>
<name>A0A6A6QWG1_9PEZI</name>
<dbReference type="InterPro" id="IPR029039">
    <property type="entry name" value="Flavoprotein-like_sf"/>
</dbReference>
<dbReference type="GO" id="GO:0010181">
    <property type="term" value="F:FMN binding"/>
    <property type="evidence" value="ECO:0007669"/>
    <property type="project" value="TreeGrafter"/>
</dbReference>
<dbReference type="Proteomes" id="UP000799750">
    <property type="component" value="Unassembled WGS sequence"/>
</dbReference>
<reference evidence="3" key="1">
    <citation type="journal article" date="2020" name="Stud. Mycol.">
        <title>101 Dothideomycetes genomes: a test case for predicting lifestyles and emergence of pathogens.</title>
        <authorList>
            <person name="Haridas S."/>
            <person name="Albert R."/>
            <person name="Binder M."/>
            <person name="Bloem J."/>
            <person name="Labutti K."/>
            <person name="Salamov A."/>
            <person name="Andreopoulos B."/>
            <person name="Baker S."/>
            <person name="Barry K."/>
            <person name="Bills G."/>
            <person name="Bluhm B."/>
            <person name="Cannon C."/>
            <person name="Castanera R."/>
            <person name="Culley D."/>
            <person name="Daum C."/>
            <person name="Ezra D."/>
            <person name="Gonzalez J."/>
            <person name="Henrissat B."/>
            <person name="Kuo A."/>
            <person name="Liang C."/>
            <person name="Lipzen A."/>
            <person name="Lutzoni F."/>
            <person name="Magnuson J."/>
            <person name="Mondo S."/>
            <person name="Nolan M."/>
            <person name="Ohm R."/>
            <person name="Pangilinan J."/>
            <person name="Park H.-J."/>
            <person name="Ramirez L."/>
            <person name="Alfaro M."/>
            <person name="Sun H."/>
            <person name="Tritt A."/>
            <person name="Yoshinaga Y."/>
            <person name="Zwiers L.-H."/>
            <person name="Turgeon B."/>
            <person name="Goodwin S."/>
            <person name="Spatafora J."/>
            <person name="Crous P."/>
            <person name="Grigoriev I."/>
        </authorList>
    </citation>
    <scope>NUCLEOTIDE SEQUENCE</scope>
    <source>
        <strain evidence="3">CBS 269.34</strain>
    </source>
</reference>
<proteinExistence type="predicted"/>
<sequence length="245" mass="26874">MDHLLINKINISYYIGTVTNISTLLPSIIFLAYLESLSSCKTSHLTHEDTLQVTQSPQVTMPILVTYASDHGSTQEIAESISSHLAEHFPPTEVLPLADVNPTTISTYTAIVIGSAIHNTHWLSSAVAFLQNNSTALAEVPIYASSVGALAALPKFNQGRWQKSEEKKITQAIEMELKAEHPVLRGHRLFNGRFEKEHAGRCIRWRSFWGLQGQGGCSGLGEWSCGGLEKAEGRAGERELRLHGA</sequence>
<dbReference type="AlphaFoldDB" id="A0A6A6QWG1"/>
<accession>A0A6A6QWG1</accession>
<keyword evidence="1" id="KW-0812">Transmembrane</keyword>
<keyword evidence="1" id="KW-0472">Membrane</keyword>
<feature type="domain" description="Flavodoxin" evidence="2">
    <location>
        <begin position="64"/>
        <end position="167"/>
    </location>
</feature>
<dbReference type="InterPro" id="IPR052200">
    <property type="entry name" value="Protoporphyrinogen_IX_DH"/>
</dbReference>
<dbReference type="Gene3D" id="3.40.50.360">
    <property type="match status" value="1"/>
</dbReference>
<dbReference type="GO" id="GO:0070819">
    <property type="term" value="F:menaquinone-dependent protoporphyrinogen oxidase activity"/>
    <property type="evidence" value="ECO:0007669"/>
    <property type="project" value="TreeGrafter"/>
</dbReference>
<evidence type="ECO:0000313" key="3">
    <source>
        <dbReference type="EMBL" id="KAF2496791.1"/>
    </source>
</evidence>
<dbReference type="GO" id="GO:0006783">
    <property type="term" value="P:heme biosynthetic process"/>
    <property type="evidence" value="ECO:0007669"/>
    <property type="project" value="TreeGrafter"/>
</dbReference>
<feature type="transmembrane region" description="Helical" evidence="1">
    <location>
        <begin position="12"/>
        <end position="34"/>
    </location>
</feature>
<keyword evidence="1" id="KW-1133">Transmembrane helix</keyword>
<gene>
    <name evidence="3" type="ORF">BU16DRAFT_560108</name>
</gene>
<evidence type="ECO:0000313" key="4">
    <source>
        <dbReference type="Proteomes" id="UP000799750"/>
    </source>
</evidence>
<dbReference type="PANTHER" id="PTHR38030">
    <property type="entry name" value="PROTOPORPHYRINOGEN IX DEHYDROGENASE [MENAQUINONE]"/>
    <property type="match status" value="1"/>
</dbReference>
<keyword evidence="4" id="KW-1185">Reference proteome</keyword>
<protein>
    <recommendedName>
        <fullName evidence="2">Flavodoxin domain-containing protein</fullName>
    </recommendedName>
</protein>
<organism evidence="3 4">
    <name type="scientific">Lophium mytilinum</name>
    <dbReference type="NCBI Taxonomy" id="390894"/>
    <lineage>
        <taxon>Eukaryota</taxon>
        <taxon>Fungi</taxon>
        <taxon>Dikarya</taxon>
        <taxon>Ascomycota</taxon>
        <taxon>Pezizomycotina</taxon>
        <taxon>Dothideomycetes</taxon>
        <taxon>Pleosporomycetidae</taxon>
        <taxon>Mytilinidiales</taxon>
        <taxon>Mytilinidiaceae</taxon>
        <taxon>Lophium</taxon>
    </lineage>
</organism>